<dbReference type="Gene3D" id="2.70.98.30">
    <property type="entry name" value="Golgi alpha-mannosidase II, domain 4"/>
    <property type="match status" value="1"/>
</dbReference>
<evidence type="ECO:0000313" key="2">
    <source>
        <dbReference type="Proteomes" id="UP001208689"/>
    </source>
</evidence>
<dbReference type="InterPro" id="IPR011013">
    <property type="entry name" value="Gal_mutarotase_sf_dom"/>
</dbReference>
<name>A0ABY6HPL4_9ARCH</name>
<accession>A0ABY6HPL4</accession>
<proteinExistence type="predicted"/>
<reference evidence="1" key="1">
    <citation type="submission" date="2022-09" db="EMBL/GenBank/DDBJ databases">
        <title>Actin cytoskeleton and complex cell architecture in an #Asgard archaeon.</title>
        <authorList>
            <person name="Ponce Toledo R.I."/>
            <person name="Schleper C."/>
            <person name="Rodrigues Oliveira T."/>
            <person name="Wollweber F."/>
            <person name="Xu J."/>
            <person name="Rittmann S."/>
            <person name="Klingl A."/>
            <person name="Pilhofer M."/>
        </authorList>
    </citation>
    <scope>NUCLEOTIDE SEQUENCE</scope>
    <source>
        <strain evidence="1">B-35</strain>
    </source>
</reference>
<dbReference type="Proteomes" id="UP001208689">
    <property type="component" value="Chromosome"/>
</dbReference>
<keyword evidence="2" id="KW-1185">Reference proteome</keyword>
<protein>
    <submittedName>
        <fullName evidence="1">Uncharacterized protein</fullName>
    </submittedName>
</protein>
<organism evidence="1 2">
    <name type="scientific">Candidatus Lokiarchaeum ossiferum</name>
    <dbReference type="NCBI Taxonomy" id="2951803"/>
    <lineage>
        <taxon>Archaea</taxon>
        <taxon>Promethearchaeati</taxon>
        <taxon>Promethearchaeota</taxon>
        <taxon>Promethearchaeia</taxon>
        <taxon>Promethearchaeales</taxon>
        <taxon>Promethearchaeaceae</taxon>
        <taxon>Candidatus Lokiarchaeum</taxon>
    </lineage>
</organism>
<gene>
    <name evidence="1" type="ORF">NEF87_001635</name>
</gene>
<evidence type="ECO:0000313" key="1">
    <source>
        <dbReference type="EMBL" id="UYP45350.1"/>
    </source>
</evidence>
<dbReference type="EMBL" id="CP104013">
    <property type="protein sequence ID" value="UYP45350.1"/>
    <property type="molecule type" value="Genomic_DNA"/>
</dbReference>
<dbReference type="SUPFAM" id="SSF74650">
    <property type="entry name" value="Galactose mutarotase-like"/>
    <property type="match status" value="1"/>
</dbReference>
<sequence>MNNSIINMIPITISNPHPWDRTSLVSVSFENTLHISGLQVYDDANCELLSQMDPEVDGWCQVRFVAENIPASGKKKFFIKARDTTADLHLPEEGLLDGNEYYLENDLLRIIVEVDGSLTIMDKDEEEETPEDQKLIIMGEELGNGSIWAGDSFYYYPKLHQIQVDSEILSMEDVKYDLMEASDFGGKIQVKATLMAKSGAKFPITTFIDIQKGEKPVIRIHSCLPKELTSHNVSFIYPTSLKCDVVAHDKVLCLWDEKQDHGLGVFTDKGIYSSQRNPDGETTVIIDGKNLIESEQGLEINLCLVPIKEFNTSSTDPLQNVLFKLAAEYYTPFEWKIN</sequence>